<dbReference type="EMBL" id="SSMD01000009">
    <property type="protein sequence ID" value="THD72109.1"/>
    <property type="molecule type" value="Genomic_DNA"/>
</dbReference>
<sequence>MPKDTRGGYPTFWREFGHGPREALMIHCSLSHSGAWTALAGQLSDLLHMTAFDIPGHGRSDDWDNRADIQAVTTAMAADFPAGPVDVIGHSFGGTVALRLAIEHPQLVRSLTLIEPVFFAVAFADVPGLLERHRAREAAQMEAMARGDMTAATKAFNELWGDEDMPWDSLPEQMRQNMTKRFGAIISARPAVEEDSGRMLSSGALETIPYPTLLLEGAKSPEILGLVNEGLERRLPHARRVIVPDSGHMLPITHPQEVGTLIRDFLGGVPA</sequence>
<name>A0A4V3UYQ6_9RHOB</name>
<dbReference type="OrthoDB" id="9804723at2"/>
<dbReference type="PANTHER" id="PTHR43798">
    <property type="entry name" value="MONOACYLGLYCEROL LIPASE"/>
    <property type="match status" value="1"/>
</dbReference>
<organism evidence="2 3">
    <name type="scientific">Thalassobius vesicularis</name>
    <dbReference type="NCBI Taxonomy" id="1294297"/>
    <lineage>
        <taxon>Bacteria</taxon>
        <taxon>Pseudomonadati</taxon>
        <taxon>Pseudomonadota</taxon>
        <taxon>Alphaproteobacteria</taxon>
        <taxon>Rhodobacterales</taxon>
        <taxon>Roseobacteraceae</taxon>
        <taxon>Thalassovita</taxon>
    </lineage>
</organism>
<protein>
    <submittedName>
        <fullName evidence="2">Alpha/beta hydrolase</fullName>
    </submittedName>
</protein>
<dbReference type="Proteomes" id="UP000306113">
    <property type="component" value="Unassembled WGS sequence"/>
</dbReference>
<dbReference type="SUPFAM" id="SSF53474">
    <property type="entry name" value="alpha/beta-Hydrolases"/>
    <property type="match status" value="1"/>
</dbReference>
<dbReference type="Pfam" id="PF12697">
    <property type="entry name" value="Abhydrolase_6"/>
    <property type="match status" value="1"/>
</dbReference>
<gene>
    <name evidence="2" type="ORF">E7681_16450</name>
</gene>
<comment type="caution">
    <text evidence="2">The sequence shown here is derived from an EMBL/GenBank/DDBJ whole genome shotgun (WGS) entry which is preliminary data.</text>
</comment>
<dbReference type="InterPro" id="IPR050266">
    <property type="entry name" value="AB_hydrolase_sf"/>
</dbReference>
<proteinExistence type="predicted"/>
<keyword evidence="3" id="KW-1185">Reference proteome</keyword>
<accession>A0A4V3UYQ6</accession>
<evidence type="ECO:0000259" key="1">
    <source>
        <dbReference type="Pfam" id="PF12697"/>
    </source>
</evidence>
<dbReference type="InterPro" id="IPR000073">
    <property type="entry name" value="AB_hydrolase_1"/>
</dbReference>
<evidence type="ECO:0000313" key="3">
    <source>
        <dbReference type="Proteomes" id="UP000306113"/>
    </source>
</evidence>
<dbReference type="PANTHER" id="PTHR43798:SF33">
    <property type="entry name" value="HYDROLASE, PUTATIVE (AFU_ORTHOLOGUE AFUA_2G14860)-RELATED"/>
    <property type="match status" value="1"/>
</dbReference>
<keyword evidence="2" id="KW-0378">Hydrolase</keyword>
<dbReference type="GO" id="GO:0016787">
    <property type="term" value="F:hydrolase activity"/>
    <property type="evidence" value="ECO:0007669"/>
    <property type="project" value="UniProtKB-KW"/>
</dbReference>
<dbReference type="RefSeq" id="WP_136340355.1">
    <property type="nucleotide sequence ID" value="NZ_SSMD01000009.1"/>
</dbReference>
<dbReference type="GO" id="GO:0016020">
    <property type="term" value="C:membrane"/>
    <property type="evidence" value="ECO:0007669"/>
    <property type="project" value="TreeGrafter"/>
</dbReference>
<feature type="domain" description="AB hydrolase-1" evidence="1">
    <location>
        <begin position="24"/>
        <end position="258"/>
    </location>
</feature>
<evidence type="ECO:0000313" key="2">
    <source>
        <dbReference type="EMBL" id="THD72109.1"/>
    </source>
</evidence>
<reference evidence="2 3" key="1">
    <citation type="submission" date="2019-04" db="EMBL/GenBank/DDBJ databases">
        <title>Draft genome sequence of Youngimonas vesicularis.</title>
        <authorList>
            <person name="Hameed A."/>
        </authorList>
    </citation>
    <scope>NUCLEOTIDE SEQUENCE [LARGE SCALE GENOMIC DNA]</scope>
    <source>
        <strain evidence="2 3">CC-AMW-E</strain>
    </source>
</reference>
<dbReference type="PRINTS" id="PR00111">
    <property type="entry name" value="ABHYDROLASE"/>
</dbReference>
<dbReference type="AlphaFoldDB" id="A0A4V3UYQ6"/>
<dbReference type="Gene3D" id="3.40.50.1820">
    <property type="entry name" value="alpha/beta hydrolase"/>
    <property type="match status" value="1"/>
</dbReference>
<dbReference type="InterPro" id="IPR029058">
    <property type="entry name" value="AB_hydrolase_fold"/>
</dbReference>